<evidence type="ECO:0000313" key="5">
    <source>
        <dbReference type="Proteomes" id="UP001150569"/>
    </source>
</evidence>
<dbReference type="PANTHER" id="PTHR46093">
    <property type="entry name" value="ACYL-COA-BINDING DOMAIN-CONTAINING PROTEIN 5"/>
    <property type="match status" value="1"/>
</dbReference>
<organism evidence="4 5">
    <name type="scientific">Tieghemiomyces parasiticus</name>
    <dbReference type="NCBI Taxonomy" id="78921"/>
    <lineage>
        <taxon>Eukaryota</taxon>
        <taxon>Fungi</taxon>
        <taxon>Fungi incertae sedis</taxon>
        <taxon>Zoopagomycota</taxon>
        <taxon>Kickxellomycotina</taxon>
        <taxon>Dimargaritomycetes</taxon>
        <taxon>Dimargaritales</taxon>
        <taxon>Dimargaritaceae</taxon>
        <taxon>Tieghemiomyces</taxon>
    </lineage>
</organism>
<gene>
    <name evidence="4" type="ORF">IWQ60_001143</name>
</gene>
<sequence length="426" mass="45825">MLSATSDATSSPSFTSPGPAPGSIDTSIAADLVSVSSGRQLPKKGPTPAPVPAMYWSQVKTFGVSPKKIRSHTMNVIGDYIYIFGGWDNRACYNEVFVFDSDSMHWSVAKASGDIPPPCRAHSSTVVDRKLYIFGGGDGPNYFNDIYIFDADTLIWTKPKVTGENPGSRRAHSSFAYNGNLYLFGGGDGAKALNDVYILTITPIDSEPSPTHHRPSHSTSSGGGGGSISARNLAHDGTNGTAGTAHLTGTNALTSASATAATYHWSRLETTGEPPAPRGYHTSNLIQDKLLVFGGSDGVTCFADVHILDLTTLTWSTVDCQPPIKRLAHTATQVGSYLFVIAGHDGHHYSNEILLLNLVTMNWETRRVYGAHPPARAYHTTVLHDSRLFLHGGFDGHSLFTDLYVLDLSGYAYLPQVTDFELAMLK</sequence>
<dbReference type="SMART" id="SM00612">
    <property type="entry name" value="Kelch"/>
    <property type="match status" value="3"/>
</dbReference>
<dbReference type="Gene3D" id="2.120.10.80">
    <property type="entry name" value="Kelch-type beta propeller"/>
    <property type="match status" value="2"/>
</dbReference>
<feature type="compositionally biased region" description="Polar residues" evidence="3">
    <location>
        <begin position="1"/>
        <end position="16"/>
    </location>
</feature>
<keyword evidence="5" id="KW-1185">Reference proteome</keyword>
<accession>A0A9W8AL44</accession>
<evidence type="ECO:0008006" key="6">
    <source>
        <dbReference type="Google" id="ProtNLM"/>
    </source>
</evidence>
<dbReference type="Proteomes" id="UP001150569">
    <property type="component" value="Unassembled WGS sequence"/>
</dbReference>
<name>A0A9W8AL44_9FUNG</name>
<dbReference type="Pfam" id="PF24681">
    <property type="entry name" value="Kelch_KLHDC2_KLHL20_DRC7"/>
    <property type="match status" value="2"/>
</dbReference>
<dbReference type="InterPro" id="IPR015915">
    <property type="entry name" value="Kelch-typ_b-propeller"/>
</dbReference>
<evidence type="ECO:0000256" key="3">
    <source>
        <dbReference type="SAM" id="MobiDB-lite"/>
    </source>
</evidence>
<proteinExistence type="predicted"/>
<dbReference type="PANTHER" id="PTHR46093:SF18">
    <property type="entry name" value="FIBRONECTIN TYPE-III DOMAIN-CONTAINING PROTEIN"/>
    <property type="match status" value="1"/>
</dbReference>
<dbReference type="AlphaFoldDB" id="A0A9W8AL44"/>
<evidence type="ECO:0000313" key="4">
    <source>
        <dbReference type="EMBL" id="KAJ1929462.1"/>
    </source>
</evidence>
<dbReference type="SUPFAM" id="SSF117281">
    <property type="entry name" value="Kelch motif"/>
    <property type="match status" value="2"/>
</dbReference>
<dbReference type="OrthoDB" id="10251809at2759"/>
<protein>
    <recommendedName>
        <fullName evidence="6">Galactose oxidase</fullName>
    </recommendedName>
</protein>
<dbReference type="EMBL" id="JANBPT010000034">
    <property type="protein sequence ID" value="KAJ1929462.1"/>
    <property type="molecule type" value="Genomic_DNA"/>
</dbReference>
<evidence type="ECO:0000256" key="1">
    <source>
        <dbReference type="ARBA" id="ARBA00022441"/>
    </source>
</evidence>
<keyword evidence="2" id="KW-0677">Repeat</keyword>
<reference evidence="4" key="1">
    <citation type="submission" date="2022-07" db="EMBL/GenBank/DDBJ databases">
        <title>Phylogenomic reconstructions and comparative analyses of Kickxellomycotina fungi.</title>
        <authorList>
            <person name="Reynolds N.K."/>
            <person name="Stajich J.E."/>
            <person name="Barry K."/>
            <person name="Grigoriev I.V."/>
            <person name="Crous P."/>
            <person name="Smith M.E."/>
        </authorList>
    </citation>
    <scope>NUCLEOTIDE SEQUENCE</scope>
    <source>
        <strain evidence="4">RSA 861</strain>
    </source>
</reference>
<evidence type="ECO:0000256" key="2">
    <source>
        <dbReference type="ARBA" id="ARBA00022737"/>
    </source>
</evidence>
<comment type="caution">
    <text evidence="4">The sequence shown here is derived from an EMBL/GenBank/DDBJ whole genome shotgun (WGS) entry which is preliminary data.</text>
</comment>
<keyword evidence="1" id="KW-0880">Kelch repeat</keyword>
<feature type="region of interest" description="Disordered" evidence="3">
    <location>
        <begin position="1"/>
        <end position="21"/>
    </location>
</feature>
<dbReference type="InterPro" id="IPR006652">
    <property type="entry name" value="Kelch_1"/>
</dbReference>
<feature type="region of interest" description="Disordered" evidence="3">
    <location>
        <begin position="204"/>
        <end position="246"/>
    </location>
</feature>